<evidence type="ECO:0000313" key="2">
    <source>
        <dbReference type="Proteomes" id="UP000037688"/>
    </source>
</evidence>
<dbReference type="RefSeq" id="WP_053779249.1">
    <property type="nucleotide sequence ID" value="NZ_LITU01000023.1"/>
</dbReference>
<reference evidence="1 2" key="1">
    <citation type="submission" date="2015-08" db="EMBL/GenBank/DDBJ databases">
        <title>Draft genome sequence of cellulolytic and xylanolytic Paenibacillus sp. A59, isolated from a decaying forest soil from Patagonia, Argentina.</title>
        <authorList>
            <person name="Ghio S."/>
            <person name="Caceres A.M."/>
            <person name="Talia P."/>
            <person name="Grasso D."/>
            <person name="Campos E."/>
        </authorList>
    </citation>
    <scope>NUCLEOTIDE SEQUENCE [LARGE SCALE GENOMIC DNA]</scope>
    <source>
        <strain evidence="1 2">A59</strain>
    </source>
</reference>
<evidence type="ECO:0000313" key="1">
    <source>
        <dbReference type="EMBL" id="KOY18037.1"/>
    </source>
</evidence>
<dbReference type="SUPFAM" id="SSF48452">
    <property type="entry name" value="TPR-like"/>
    <property type="match status" value="1"/>
</dbReference>
<sequence length="148" mass="17121">MKELTPEHPELEREIIGTVEAGNVLNETQQHEQALIYYDQAWGMLPEPKTDWEIASWIASCHVNAHMDLEQFTLAKPWAEIALQTRGSDINTGPVIDLGIVCMRLEQHDEAFAYLEQAYVYGKERAFQGSPRDVLQYYKEQKAKRERN</sequence>
<dbReference type="EMBL" id="LITU01000023">
    <property type="protein sequence ID" value="KOY18037.1"/>
    <property type="molecule type" value="Genomic_DNA"/>
</dbReference>
<accession>A0A0N0C620</accession>
<dbReference type="Proteomes" id="UP000037688">
    <property type="component" value="Unassembled WGS sequence"/>
</dbReference>
<dbReference type="AlphaFoldDB" id="A0A0N0C620"/>
<protein>
    <recommendedName>
        <fullName evidence="3">Tetratrico peptide repeat group 5 domain-containing protein</fullName>
    </recommendedName>
</protein>
<dbReference type="PATRIC" id="fig|1705561.3.peg.6761"/>
<proteinExistence type="predicted"/>
<comment type="caution">
    <text evidence="1">The sequence shown here is derived from an EMBL/GenBank/DDBJ whole genome shotgun (WGS) entry which is preliminary data.</text>
</comment>
<dbReference type="InterPro" id="IPR011990">
    <property type="entry name" value="TPR-like_helical_dom_sf"/>
</dbReference>
<organism evidence="1 2">
    <name type="scientific">Paenibacillus xylanivorans</name>
    <dbReference type="NCBI Taxonomy" id="1705561"/>
    <lineage>
        <taxon>Bacteria</taxon>
        <taxon>Bacillati</taxon>
        <taxon>Bacillota</taxon>
        <taxon>Bacilli</taxon>
        <taxon>Bacillales</taxon>
        <taxon>Paenibacillaceae</taxon>
        <taxon>Paenibacillus</taxon>
    </lineage>
</organism>
<keyword evidence="2" id="KW-1185">Reference proteome</keyword>
<gene>
    <name evidence="1" type="ORF">AMS66_02275</name>
</gene>
<evidence type="ECO:0008006" key="3">
    <source>
        <dbReference type="Google" id="ProtNLM"/>
    </source>
</evidence>
<name>A0A0N0C620_9BACL</name>
<dbReference type="Gene3D" id="1.25.40.10">
    <property type="entry name" value="Tetratricopeptide repeat domain"/>
    <property type="match status" value="1"/>
</dbReference>
<dbReference type="OrthoDB" id="1551390at2"/>